<reference evidence="2 3" key="1">
    <citation type="submission" date="2018-02" db="EMBL/GenBank/DDBJ databases">
        <title>8 Nocardia nova and 1 Nocardia cyriacigeorgica strain used for evolution to TMP-SMX.</title>
        <authorList>
            <person name="Mehta H."/>
            <person name="Weng J."/>
            <person name="Shamoo Y."/>
        </authorList>
    </citation>
    <scope>NUCLEOTIDE SEQUENCE [LARGE SCALE GENOMIC DNA]</scope>
    <source>
        <strain evidence="2 3">ATCC 33727</strain>
    </source>
</reference>
<dbReference type="RefSeq" id="WP_063026384.1">
    <property type="nucleotide sequence ID" value="NZ_PYHS01000009.1"/>
</dbReference>
<evidence type="ECO:0000313" key="2">
    <source>
        <dbReference type="EMBL" id="PSR61565.1"/>
    </source>
</evidence>
<evidence type="ECO:0000313" key="3">
    <source>
        <dbReference type="Proteomes" id="UP000241647"/>
    </source>
</evidence>
<organism evidence="2 3">
    <name type="scientific">Nocardia nova</name>
    <dbReference type="NCBI Taxonomy" id="37330"/>
    <lineage>
        <taxon>Bacteria</taxon>
        <taxon>Bacillati</taxon>
        <taxon>Actinomycetota</taxon>
        <taxon>Actinomycetes</taxon>
        <taxon>Mycobacteriales</taxon>
        <taxon>Nocardiaceae</taxon>
        <taxon>Nocardia</taxon>
    </lineage>
</organism>
<comment type="caution">
    <text evidence="2">The sequence shown here is derived from an EMBL/GenBank/DDBJ whole genome shotgun (WGS) entry which is preliminary data.</text>
</comment>
<dbReference type="EMBL" id="PYHS01000009">
    <property type="protein sequence ID" value="PSR61565.1"/>
    <property type="molecule type" value="Genomic_DNA"/>
</dbReference>
<protein>
    <recommendedName>
        <fullName evidence="4">Plasmid replication, integration and excision activator</fullName>
    </recommendedName>
</protein>
<accession>A0A2T2Z1F5</accession>
<proteinExistence type="predicted"/>
<sequence>MALKDVWFTPEFHEAFPMGLYLLGEISAVTEFSQDRNAPKRHKIDLDKDGNGTGKRMWKGTFMDPSGGNARQAGFDIVFVSDVQPVPAAPELAPGFTPVELEGLQIKPKVAGTGEYKSLGFNIRATGIKGDNSGAKRPPNNVGASRPADDKAA</sequence>
<evidence type="ECO:0000256" key="1">
    <source>
        <dbReference type="SAM" id="MobiDB-lite"/>
    </source>
</evidence>
<evidence type="ECO:0008006" key="4">
    <source>
        <dbReference type="Google" id="ProtNLM"/>
    </source>
</evidence>
<gene>
    <name evidence="2" type="ORF">C8259_18615</name>
</gene>
<feature type="region of interest" description="Disordered" evidence="1">
    <location>
        <begin position="127"/>
        <end position="153"/>
    </location>
</feature>
<name>A0A2T2Z1F5_9NOCA</name>
<dbReference type="AlphaFoldDB" id="A0A2T2Z1F5"/>
<dbReference type="Proteomes" id="UP000241647">
    <property type="component" value="Unassembled WGS sequence"/>
</dbReference>